<name>A0A2S7IPN7_9BACT</name>
<gene>
    <name evidence="1" type="ORF">C5O19_08640</name>
</gene>
<protein>
    <submittedName>
        <fullName evidence="1">Uncharacterized protein</fullName>
    </submittedName>
</protein>
<dbReference type="EMBL" id="PTRA01000001">
    <property type="protein sequence ID" value="PQA59684.1"/>
    <property type="molecule type" value="Genomic_DNA"/>
</dbReference>
<keyword evidence="2" id="KW-1185">Reference proteome</keyword>
<dbReference type="Proteomes" id="UP000239590">
    <property type="component" value="Unassembled WGS sequence"/>
</dbReference>
<organism evidence="1 2">
    <name type="scientific">Siphonobacter curvatus</name>
    <dbReference type="NCBI Taxonomy" id="2094562"/>
    <lineage>
        <taxon>Bacteria</taxon>
        <taxon>Pseudomonadati</taxon>
        <taxon>Bacteroidota</taxon>
        <taxon>Cytophagia</taxon>
        <taxon>Cytophagales</taxon>
        <taxon>Cytophagaceae</taxon>
        <taxon>Siphonobacter</taxon>
    </lineage>
</organism>
<reference evidence="2" key="1">
    <citation type="submission" date="2018-02" db="EMBL/GenBank/DDBJ databases">
        <title>Genome sequencing of Solimonas sp. HR-BB.</title>
        <authorList>
            <person name="Lee Y."/>
            <person name="Jeon C.O."/>
        </authorList>
    </citation>
    <scope>NUCLEOTIDE SEQUENCE [LARGE SCALE GENOMIC DNA]</scope>
    <source>
        <strain evidence="2">HR-U</strain>
    </source>
</reference>
<sequence>MIIRILNLKVKDLDIRLNLYQASSAVVGLVLFREHYEDFPIGDYHRTDTAQNIRKIEAVIDFLLSLRQRVVHYCPV</sequence>
<comment type="caution">
    <text evidence="1">The sequence shown here is derived from an EMBL/GenBank/DDBJ whole genome shotgun (WGS) entry which is preliminary data.</text>
</comment>
<dbReference type="AlphaFoldDB" id="A0A2S7IPN7"/>
<accession>A0A2S7IPN7</accession>
<evidence type="ECO:0000313" key="2">
    <source>
        <dbReference type="Proteomes" id="UP000239590"/>
    </source>
</evidence>
<proteinExistence type="predicted"/>
<evidence type="ECO:0000313" key="1">
    <source>
        <dbReference type="EMBL" id="PQA59684.1"/>
    </source>
</evidence>